<dbReference type="RefSeq" id="WP_183366056.1">
    <property type="nucleotide sequence ID" value="NZ_JACIEZ010000003.1"/>
</dbReference>
<sequence length="64" mass="6090">MTSTSGNEGKDDRTVNPSAEGPSGTRGLASGLQPGGRVPGKSPAPGADSMGATEKGGPGKPGPN</sequence>
<reference evidence="2 3" key="1">
    <citation type="submission" date="2020-08" db="EMBL/GenBank/DDBJ databases">
        <title>Genomic Encyclopedia of Type Strains, Phase IV (KMG-IV): sequencing the most valuable type-strain genomes for metagenomic binning, comparative biology and taxonomic classification.</title>
        <authorList>
            <person name="Goeker M."/>
        </authorList>
    </citation>
    <scope>NUCLEOTIDE SEQUENCE [LARGE SCALE GENOMIC DNA]</scope>
    <source>
        <strain evidence="2 3">DSM 29853</strain>
    </source>
</reference>
<evidence type="ECO:0000256" key="1">
    <source>
        <dbReference type="SAM" id="MobiDB-lite"/>
    </source>
</evidence>
<comment type="caution">
    <text evidence="2">The sequence shown here is derived from an EMBL/GenBank/DDBJ whole genome shotgun (WGS) entry which is preliminary data.</text>
</comment>
<keyword evidence="3" id="KW-1185">Reference proteome</keyword>
<feature type="region of interest" description="Disordered" evidence="1">
    <location>
        <begin position="1"/>
        <end position="64"/>
    </location>
</feature>
<dbReference type="AlphaFoldDB" id="A0A7W6NKQ0"/>
<gene>
    <name evidence="2" type="ORF">GGR23_001951</name>
</gene>
<name>A0A7W6NKQ0_9HYPH</name>
<dbReference type="Proteomes" id="UP000528286">
    <property type="component" value="Unassembled WGS sequence"/>
</dbReference>
<evidence type="ECO:0000313" key="3">
    <source>
        <dbReference type="Proteomes" id="UP000528286"/>
    </source>
</evidence>
<protein>
    <submittedName>
        <fullName evidence="2">Uncharacterized protein</fullName>
    </submittedName>
</protein>
<accession>A0A7W6NKQ0</accession>
<proteinExistence type="predicted"/>
<dbReference type="EMBL" id="JACIEZ010000003">
    <property type="protein sequence ID" value="MBB4064764.1"/>
    <property type="molecule type" value="Genomic_DNA"/>
</dbReference>
<evidence type="ECO:0000313" key="2">
    <source>
        <dbReference type="EMBL" id="MBB4064764.1"/>
    </source>
</evidence>
<feature type="compositionally biased region" description="Gly residues" evidence="1">
    <location>
        <begin position="54"/>
        <end position="64"/>
    </location>
</feature>
<organism evidence="2 3">
    <name type="scientific">Gellertiella hungarica</name>
    <dbReference type="NCBI Taxonomy" id="1572859"/>
    <lineage>
        <taxon>Bacteria</taxon>
        <taxon>Pseudomonadati</taxon>
        <taxon>Pseudomonadota</taxon>
        <taxon>Alphaproteobacteria</taxon>
        <taxon>Hyphomicrobiales</taxon>
        <taxon>Rhizobiaceae</taxon>
        <taxon>Gellertiella</taxon>
    </lineage>
</organism>